<dbReference type="Proteomes" id="UP000800981">
    <property type="component" value="Unassembled WGS sequence"/>
</dbReference>
<reference evidence="2 3" key="1">
    <citation type="submission" date="2020-03" db="EMBL/GenBank/DDBJ databases">
        <title>Two novel Motilibacter sp.</title>
        <authorList>
            <person name="Liu S."/>
        </authorList>
    </citation>
    <scope>NUCLEOTIDE SEQUENCE [LARGE SCALE GENOMIC DNA]</scope>
    <source>
        <strain evidence="2 3">E257</strain>
    </source>
</reference>
<keyword evidence="3" id="KW-1185">Reference proteome</keyword>
<dbReference type="Gene3D" id="3.40.50.1820">
    <property type="entry name" value="alpha/beta hydrolase"/>
    <property type="match status" value="1"/>
</dbReference>
<keyword evidence="1" id="KW-0732">Signal</keyword>
<evidence type="ECO:0000313" key="2">
    <source>
        <dbReference type="EMBL" id="NHC12949.1"/>
    </source>
</evidence>
<name>A0ABX0GQ40_9ACTN</name>
<sequence length="452" mass="47106">MTHRLRRSAALLAALAAAPLSATTTASAAPAEEARVLTGALADGAAYRLEVPPAWNGTVVLYSHGLRFPGEDNPPETAASDASRQWMLDNGYALAGSSYAGTGWAVEEAVDDQLGTLDAFTARVGAPTRTIALGESLGGLVTTALVERHPERFDGGLSLCGLHAGGPALWDSYLDGAYVLRTLLPESGAVRITGVDDPLGNLDAAQRILSDAAATAAGRARIALAAAVMQVPGAVDPLAPFPADAAGRAAARLAWMTESFPVFAFAERGELEARAGGNPSTNVGVDYERMLRDSEQRSDVRALYRAAGLDLDDDLATLAAAPRVAADPVARTYLSAHGGLTNAPAKPLLTLHGTADGLVPSSHERAYAERAGRPELLRQAFVDRPGHCTFTSAEIVSAFGALQERLDSGVWHVKPAFLNQRAAELGPELNTGAGIPVAPAFVRHHPLAFPRA</sequence>
<gene>
    <name evidence="2" type="ORF">G9H71_04055</name>
</gene>
<feature type="signal peptide" evidence="1">
    <location>
        <begin position="1"/>
        <end position="28"/>
    </location>
</feature>
<evidence type="ECO:0008006" key="4">
    <source>
        <dbReference type="Google" id="ProtNLM"/>
    </source>
</evidence>
<dbReference type="RefSeq" id="WP_166278155.1">
    <property type="nucleotide sequence ID" value="NZ_JAANNP010000001.1"/>
</dbReference>
<dbReference type="InterPro" id="IPR029058">
    <property type="entry name" value="AB_hydrolase_fold"/>
</dbReference>
<organism evidence="2 3">
    <name type="scientific">Motilibacter deserti</name>
    <dbReference type="NCBI Taxonomy" id="2714956"/>
    <lineage>
        <taxon>Bacteria</taxon>
        <taxon>Bacillati</taxon>
        <taxon>Actinomycetota</taxon>
        <taxon>Actinomycetes</taxon>
        <taxon>Motilibacterales</taxon>
        <taxon>Motilibacteraceae</taxon>
        <taxon>Motilibacter</taxon>
    </lineage>
</organism>
<accession>A0ABX0GQ40</accession>
<protein>
    <recommendedName>
        <fullName evidence="4">Prolyl oligopeptidase family protein</fullName>
    </recommendedName>
</protein>
<evidence type="ECO:0000256" key="1">
    <source>
        <dbReference type="SAM" id="SignalP"/>
    </source>
</evidence>
<evidence type="ECO:0000313" key="3">
    <source>
        <dbReference type="Proteomes" id="UP000800981"/>
    </source>
</evidence>
<proteinExistence type="predicted"/>
<dbReference type="EMBL" id="JAANNP010000001">
    <property type="protein sequence ID" value="NHC12949.1"/>
    <property type="molecule type" value="Genomic_DNA"/>
</dbReference>
<feature type="chain" id="PRO_5045145783" description="Prolyl oligopeptidase family protein" evidence="1">
    <location>
        <begin position="29"/>
        <end position="452"/>
    </location>
</feature>
<dbReference type="SUPFAM" id="SSF53474">
    <property type="entry name" value="alpha/beta-Hydrolases"/>
    <property type="match status" value="1"/>
</dbReference>
<comment type="caution">
    <text evidence="2">The sequence shown here is derived from an EMBL/GenBank/DDBJ whole genome shotgun (WGS) entry which is preliminary data.</text>
</comment>